<feature type="region of interest" description="Disordered" evidence="1">
    <location>
        <begin position="1331"/>
        <end position="1351"/>
    </location>
</feature>
<protein>
    <submittedName>
        <fullName evidence="2">Uncharacterized protein</fullName>
    </submittedName>
</protein>
<feature type="region of interest" description="Disordered" evidence="1">
    <location>
        <begin position="73"/>
        <end position="92"/>
    </location>
</feature>
<accession>A0A078A9L1</accession>
<feature type="compositionally biased region" description="Polar residues" evidence="1">
    <location>
        <begin position="73"/>
        <end position="86"/>
    </location>
</feature>
<organism evidence="2 3">
    <name type="scientific">Stylonychia lemnae</name>
    <name type="common">Ciliate</name>
    <dbReference type="NCBI Taxonomy" id="5949"/>
    <lineage>
        <taxon>Eukaryota</taxon>
        <taxon>Sar</taxon>
        <taxon>Alveolata</taxon>
        <taxon>Ciliophora</taxon>
        <taxon>Intramacronucleata</taxon>
        <taxon>Spirotrichea</taxon>
        <taxon>Stichotrichia</taxon>
        <taxon>Sporadotrichida</taxon>
        <taxon>Oxytrichidae</taxon>
        <taxon>Stylonychinae</taxon>
        <taxon>Stylonychia</taxon>
    </lineage>
</organism>
<sequence length="1382" mass="159607">MENRKKEIFSRNMNQRIANSSRPKDINDSYLDVLNQIEGQGLNKTVFGELSFKSKRGSVFNDTFDRNVYMNNSQRSQTMHRSNRLSQPKFDMNGSDCSFESSRLKKSPYNNHTHLSALKSHYHHNLSQNRSQDLEIHEQIRQYNQSHQQQISNQIHTRNFSLDNKNKTELSLFRNKKKQSQEIHNYQQNLKHNIQLQQPLNTCNIDSKAIPDYNERLIALKLKRASLLGQNGTNNEISQPIFITTTRKGLGLQIECAKTQMINYKSSMGQHVLKISMDDPLKLKHRIWIEESGNFMKELHQKRGNNKNSNSNSLGHQSIENTEDDIFNLENLVQNQHQLVAHEWTPKSSILMEFQDLQHHHAYQNIESNQYSHQTSQNQHPLQSNSQNQSQIYIQNQLQKQKSLNDRTNKVIYSFKKDRNLLSKMRRASSNQTQSDPDQVFKKLESRENSKLQMRGSFNENIEKQKGQGSKKKRVSGEFTSKASMSQLKKIDLIFDKESQQNNSSIVHSLDQNMKMSKEVYPQSMSLQKSFEKAKDSKTPSLPIQRNSLSIHDSRENIEDAKDINVTQISIKVSLDQKKPTQHTSIEKTNPKIFSLKSLDNNNNNDGFNNGISTEALLMVKASGKNIAHTKRSLKRPPIIYDKNTELIKSDENRPRTQDDNYQLNQYASKYKKQAQLLVLKTTELKIDHEQSQKIIIRAKSANTNNRNFRRIQLISPSNKNNFKNKLLTAQSRYNQNIAIQNYSSVNNSQNDNQRNTDEQMFSSVMGPDKSFRDNKFLIEDHEQINQFNRTFVHNRKDSKSIVSKYQGRNLENSSIGDIVGIGLEKKKSQTQIIQSSHRNRSQRNIIRSPDKNTIKNDQIQNLTIQNEKNSIPTNENDCESSIVKKSYIDSTLEIDPNQQFNQPQIIDKMFSGGVTSQDVSHQQSRTQFRATFDYYKTQISFQGKNFSTNSAGNLRNLNTQYSNQDPSTKRTVLMKHIRRTPNGYGPGGINQASMNIQTGEGGQRHNNLFSSNSIVQVQMLPQEELTTKDLNLNDMLDPLKNIRQLKQTDLPRHSRANPSLIKKNLELVMKMKKAEKIMKNSASRSIYNPNQTMNGDIYKENNINAFNVQTNNHFTRNSNNISFLSMKPHEYQNSFDNELIINSRNQRVKSQMGKTRDRIAVKNEHINVDSLDGVLLHQKVKIPHPLILQSYQSQLSTIKQPSKQNNNNNSRMQNNINQEETIALDTTQNLNATLLSVMNESQLPQIVDQFITEKKQSNEHNQKPQSSLKPQVNVQLEQNNSIGSFLNQEISHTKSDNYKKRMLQDNTRKRSNDLIQTNNTSKVPNSKLVQDRQKLKNSKQQSKARQSDIKSNSKLLEFSVYGTNVEKRKDSQASNLQTSMH</sequence>
<evidence type="ECO:0000256" key="1">
    <source>
        <dbReference type="SAM" id="MobiDB-lite"/>
    </source>
</evidence>
<keyword evidence="3" id="KW-1185">Reference proteome</keyword>
<gene>
    <name evidence="2" type="primary">Contig12630.g13476</name>
    <name evidence="2" type="ORF">STYLEM_7253</name>
</gene>
<feature type="compositionally biased region" description="Polar residues" evidence="1">
    <location>
        <begin position="1339"/>
        <end position="1351"/>
    </location>
</feature>
<reference evidence="2 3" key="1">
    <citation type="submission" date="2014-06" db="EMBL/GenBank/DDBJ databases">
        <authorList>
            <person name="Swart Estienne"/>
        </authorList>
    </citation>
    <scope>NUCLEOTIDE SEQUENCE [LARGE SCALE GENOMIC DNA]</scope>
    <source>
        <strain evidence="2 3">130c</strain>
    </source>
</reference>
<dbReference type="InParanoid" id="A0A078A9L1"/>
<dbReference type="Proteomes" id="UP000039865">
    <property type="component" value="Unassembled WGS sequence"/>
</dbReference>
<dbReference type="EMBL" id="CCKQ01006942">
    <property type="protein sequence ID" value="CDW78277.1"/>
    <property type="molecule type" value="Genomic_DNA"/>
</dbReference>
<name>A0A078A9L1_STYLE</name>
<feature type="region of interest" description="Disordered" evidence="1">
    <location>
        <begin position="448"/>
        <end position="481"/>
    </location>
</feature>
<evidence type="ECO:0000313" key="3">
    <source>
        <dbReference type="Proteomes" id="UP000039865"/>
    </source>
</evidence>
<evidence type="ECO:0000313" key="2">
    <source>
        <dbReference type="EMBL" id="CDW78277.1"/>
    </source>
</evidence>
<proteinExistence type="predicted"/>